<dbReference type="InterPro" id="IPR029058">
    <property type="entry name" value="AB_hydrolase_fold"/>
</dbReference>
<evidence type="ECO:0000256" key="1">
    <source>
        <dbReference type="ARBA" id="ARBA00022801"/>
    </source>
</evidence>
<dbReference type="SUPFAM" id="SSF82171">
    <property type="entry name" value="DPP6 N-terminal domain-like"/>
    <property type="match status" value="1"/>
</dbReference>
<dbReference type="Pfam" id="PF00326">
    <property type="entry name" value="Peptidase_S9"/>
    <property type="match status" value="1"/>
</dbReference>
<reference evidence="3 4" key="1">
    <citation type="submission" date="2023-04" db="EMBL/GenBank/DDBJ databases">
        <title>Luteimonas endophyticus RD2P54.</title>
        <authorList>
            <person name="Sun J.-Q."/>
        </authorList>
    </citation>
    <scope>NUCLEOTIDE SEQUENCE [LARGE SCALE GENOMIC DNA]</scope>
    <source>
        <strain evidence="3 4">RD2P54</strain>
    </source>
</reference>
<evidence type="ECO:0000313" key="3">
    <source>
        <dbReference type="EMBL" id="MDH5822463.1"/>
    </source>
</evidence>
<organism evidence="3 4">
    <name type="scientific">Luteimonas endophytica</name>
    <dbReference type="NCBI Taxonomy" id="3042023"/>
    <lineage>
        <taxon>Bacteria</taxon>
        <taxon>Pseudomonadati</taxon>
        <taxon>Pseudomonadota</taxon>
        <taxon>Gammaproteobacteria</taxon>
        <taxon>Lysobacterales</taxon>
        <taxon>Lysobacteraceae</taxon>
        <taxon>Luteimonas</taxon>
    </lineage>
</organism>
<name>A0ABT6J8F8_9GAMM</name>
<dbReference type="RefSeq" id="WP_280573383.1">
    <property type="nucleotide sequence ID" value="NZ_JARXRM010000024.1"/>
</dbReference>
<dbReference type="EC" id="3.4.-.-" evidence="3"/>
<dbReference type="GO" id="GO:0016787">
    <property type="term" value="F:hydrolase activity"/>
    <property type="evidence" value="ECO:0007669"/>
    <property type="project" value="UniProtKB-KW"/>
</dbReference>
<protein>
    <submittedName>
        <fullName evidence="3">S9 family peptidase</fullName>
        <ecNumber evidence="3">3.4.-.-</ecNumber>
    </submittedName>
</protein>
<comment type="caution">
    <text evidence="3">The sequence shown here is derived from an EMBL/GenBank/DDBJ whole genome shotgun (WGS) entry which is preliminary data.</text>
</comment>
<dbReference type="SUPFAM" id="SSF53474">
    <property type="entry name" value="alpha/beta-Hydrolases"/>
    <property type="match status" value="1"/>
</dbReference>
<accession>A0ABT6J8F8</accession>
<dbReference type="PROSITE" id="PS51257">
    <property type="entry name" value="PROKAR_LIPOPROTEIN"/>
    <property type="match status" value="1"/>
</dbReference>
<dbReference type="EMBL" id="JARXRM010000024">
    <property type="protein sequence ID" value="MDH5822463.1"/>
    <property type="molecule type" value="Genomic_DNA"/>
</dbReference>
<dbReference type="PANTHER" id="PTHR42776">
    <property type="entry name" value="SERINE PEPTIDASE S9 FAMILY MEMBER"/>
    <property type="match status" value="1"/>
</dbReference>
<dbReference type="Gene3D" id="2.120.10.30">
    <property type="entry name" value="TolB, C-terminal domain"/>
    <property type="match status" value="1"/>
</dbReference>
<dbReference type="InterPro" id="IPR011042">
    <property type="entry name" value="6-blade_b-propeller_TolB-like"/>
</dbReference>
<gene>
    <name evidence="3" type="ORF">QFW77_05595</name>
</gene>
<evidence type="ECO:0000259" key="2">
    <source>
        <dbReference type="Pfam" id="PF00326"/>
    </source>
</evidence>
<feature type="domain" description="Peptidase S9 prolyl oligopeptidase catalytic" evidence="2">
    <location>
        <begin position="450"/>
        <end position="662"/>
    </location>
</feature>
<dbReference type="InterPro" id="IPR001375">
    <property type="entry name" value="Peptidase_S9_cat"/>
</dbReference>
<evidence type="ECO:0000313" key="4">
    <source>
        <dbReference type="Proteomes" id="UP001156940"/>
    </source>
</evidence>
<keyword evidence="4" id="KW-1185">Reference proteome</keyword>
<proteinExistence type="predicted"/>
<dbReference type="Gene3D" id="3.40.50.1820">
    <property type="entry name" value="alpha/beta hydrolase"/>
    <property type="match status" value="1"/>
</dbReference>
<dbReference type="PANTHER" id="PTHR42776:SF27">
    <property type="entry name" value="DIPEPTIDYL PEPTIDASE FAMILY MEMBER 6"/>
    <property type="match status" value="1"/>
</dbReference>
<dbReference type="Proteomes" id="UP001156940">
    <property type="component" value="Unassembled WGS sequence"/>
</dbReference>
<sequence length="701" mass="76337">MSCRLILASSLALALAACGGRQEEPARNAAADAPATAAAPTNLEDVPLIPRDALFGNPERASVQISPDGRYLSWIAPVDGVLNVWVAPADDVDAARAVTSDDARGIRQYFWAHQPDTLLYLRDSGGDENFHLYAVDLESGESRDLTPFENTRAFVSGVSHLHPESVLVSMNDRDPQWHDLYRVDLASGERTLVEENTEQFAGYLADADYQVRLAMRARDDGGQDVLRPDGEGGWELAEEIPFDDFLSTSYVGFTTDGETAYLLESRERNTTALVAVDMDSGEKTVVFENPRADVDDALTDPVTGEVQAASSNYLREEWTAIDDAIAADLEKLEAIGPGVASVSARTQDDSTWIVTYSAAERPAVYYRYDRGGEGGGELTELFSSRPALDGQPLVPQWPQEIVSRDGLDLVSYLTLPAHADPDADGNPDAAVPMVLFVHGGPWARDSYGYSAWPQWLANRGYAVLQVNYRGSTGFGKDFVNRSNHEWAGKMHDDLMDAVQWAVQQGVTTEDQVAIMGGSYGGYATLVGMTFTPEAFKCGVDIVGPSNLITLFETFPAYWASFMEQWYRRVGDPRTEEGRKLLLDRSPITHVDRISRPLLIGQGANDPRVVQAESDQIVAAMQEKDIPVTYVLFPDEGHGFARPENSKAFNAVAEGFLSTCLGGRAQPIGEDFAGSSITVPAGAEGVPGLAEALETHEPQIRK</sequence>
<keyword evidence="1 3" id="KW-0378">Hydrolase</keyword>